<keyword evidence="2" id="KW-1185">Reference proteome</keyword>
<comment type="caution">
    <text evidence="1">The sequence shown here is derived from an EMBL/GenBank/DDBJ whole genome shotgun (WGS) entry which is preliminary data.</text>
</comment>
<dbReference type="InterPro" id="IPR040547">
    <property type="entry name" value="CdiI"/>
</dbReference>
<protein>
    <submittedName>
        <fullName evidence="1">Contact-dependent growth inhibition system immunity protein</fullName>
    </submittedName>
</protein>
<dbReference type="RefSeq" id="WP_381363375.1">
    <property type="nucleotide sequence ID" value="NZ_JBHSOA010000030.1"/>
</dbReference>
<evidence type="ECO:0000313" key="2">
    <source>
        <dbReference type="Proteomes" id="UP001596180"/>
    </source>
</evidence>
<reference evidence="2" key="1">
    <citation type="journal article" date="2019" name="Int. J. Syst. Evol. Microbiol.">
        <title>The Global Catalogue of Microorganisms (GCM) 10K type strain sequencing project: providing services to taxonomists for standard genome sequencing and annotation.</title>
        <authorList>
            <consortium name="The Broad Institute Genomics Platform"/>
            <consortium name="The Broad Institute Genome Sequencing Center for Infectious Disease"/>
            <person name="Wu L."/>
            <person name="Ma J."/>
        </authorList>
    </citation>
    <scope>NUCLEOTIDE SEQUENCE [LARGE SCALE GENOMIC DNA]</scope>
    <source>
        <strain evidence="2">JCM 10411</strain>
    </source>
</reference>
<name>A0ABW1DXW1_9ACTN</name>
<proteinExistence type="predicted"/>
<sequence>MTRPLNRDRSLEELERDRWPAPSADDTRLVATAHALRRRPIGELTVEDMRLLIGQDIGLPHLLPLALEVLRENPMAEGDMYEGDLLSAVLTRNPSVWAESFELGRELRVIISKLTDLPPDLQQKVERFLAP</sequence>
<gene>
    <name evidence="1" type="ORF">ACFPZI_15315</name>
</gene>
<organism evidence="1 2">
    <name type="scientific">Streptomyces chlorus</name>
    <dbReference type="NCBI Taxonomy" id="887452"/>
    <lineage>
        <taxon>Bacteria</taxon>
        <taxon>Bacillati</taxon>
        <taxon>Actinomycetota</taxon>
        <taxon>Actinomycetes</taxon>
        <taxon>Kitasatosporales</taxon>
        <taxon>Streptomycetaceae</taxon>
        <taxon>Streptomyces</taxon>
    </lineage>
</organism>
<dbReference type="Proteomes" id="UP001596180">
    <property type="component" value="Unassembled WGS sequence"/>
</dbReference>
<dbReference type="CDD" id="cd20691">
    <property type="entry name" value="CdiI_EC536-like"/>
    <property type="match status" value="1"/>
</dbReference>
<evidence type="ECO:0000313" key="1">
    <source>
        <dbReference type="EMBL" id="MFC5853144.1"/>
    </source>
</evidence>
<dbReference type="Pfam" id="PF18616">
    <property type="entry name" value="CdiI_3"/>
    <property type="match status" value="1"/>
</dbReference>
<dbReference type="EMBL" id="JBHSOA010000030">
    <property type="protein sequence ID" value="MFC5853144.1"/>
    <property type="molecule type" value="Genomic_DNA"/>
</dbReference>
<accession>A0ABW1DXW1</accession>